<keyword evidence="3" id="KW-1134">Transmembrane beta strand</keyword>
<evidence type="ECO:0000256" key="5">
    <source>
        <dbReference type="ARBA" id="ARBA00023136"/>
    </source>
</evidence>
<keyword evidence="6" id="KW-0998">Cell outer membrane</keyword>
<feature type="signal peptide" evidence="7">
    <location>
        <begin position="1"/>
        <end position="23"/>
    </location>
</feature>
<dbReference type="PANTHER" id="PTHR30069">
    <property type="entry name" value="TONB-DEPENDENT OUTER MEMBRANE RECEPTOR"/>
    <property type="match status" value="1"/>
</dbReference>
<dbReference type="InterPro" id="IPR036942">
    <property type="entry name" value="Beta-barrel_TonB_sf"/>
</dbReference>
<evidence type="ECO:0000256" key="1">
    <source>
        <dbReference type="ARBA" id="ARBA00004571"/>
    </source>
</evidence>
<keyword evidence="9" id="KW-0675">Receptor</keyword>
<evidence type="ECO:0000256" key="2">
    <source>
        <dbReference type="ARBA" id="ARBA00022448"/>
    </source>
</evidence>
<evidence type="ECO:0000256" key="6">
    <source>
        <dbReference type="ARBA" id="ARBA00023237"/>
    </source>
</evidence>
<dbReference type="SUPFAM" id="SSF49464">
    <property type="entry name" value="Carboxypeptidase regulatory domain-like"/>
    <property type="match status" value="1"/>
</dbReference>
<dbReference type="RefSeq" id="WP_092721450.1">
    <property type="nucleotide sequence ID" value="NZ_FNNO01000001.1"/>
</dbReference>
<dbReference type="GO" id="GO:0009279">
    <property type="term" value="C:cell outer membrane"/>
    <property type="evidence" value="ECO:0007669"/>
    <property type="project" value="UniProtKB-SubCell"/>
</dbReference>
<evidence type="ECO:0000313" key="10">
    <source>
        <dbReference type="Proteomes" id="UP000198711"/>
    </source>
</evidence>
<dbReference type="GO" id="GO:0044718">
    <property type="term" value="P:siderophore transmembrane transport"/>
    <property type="evidence" value="ECO:0007669"/>
    <property type="project" value="TreeGrafter"/>
</dbReference>
<keyword evidence="2" id="KW-0813">Transport</keyword>
<feature type="chain" id="PRO_5036447894" evidence="7">
    <location>
        <begin position="24"/>
        <end position="1098"/>
    </location>
</feature>
<keyword evidence="4" id="KW-0812">Transmembrane</keyword>
<dbReference type="Pfam" id="PF13620">
    <property type="entry name" value="CarboxypepD_reg"/>
    <property type="match status" value="1"/>
</dbReference>
<feature type="domain" description="TonB-dependent transporter Oar-like beta-barrel" evidence="8">
    <location>
        <begin position="352"/>
        <end position="1050"/>
    </location>
</feature>
<dbReference type="SUPFAM" id="SSF56935">
    <property type="entry name" value="Porins"/>
    <property type="match status" value="1"/>
</dbReference>
<protein>
    <submittedName>
        <fullName evidence="9">TonB-dependent Receptor Plug Domain</fullName>
    </submittedName>
</protein>
<keyword evidence="5" id="KW-0472">Membrane</keyword>
<dbReference type="InterPro" id="IPR039426">
    <property type="entry name" value="TonB-dep_rcpt-like"/>
</dbReference>
<dbReference type="EMBL" id="FNNO01000001">
    <property type="protein sequence ID" value="SDW12611.1"/>
    <property type="molecule type" value="Genomic_DNA"/>
</dbReference>
<dbReference type="InterPro" id="IPR037066">
    <property type="entry name" value="Plug_dom_sf"/>
</dbReference>
<evidence type="ECO:0000256" key="3">
    <source>
        <dbReference type="ARBA" id="ARBA00022452"/>
    </source>
</evidence>
<gene>
    <name evidence="9" type="ORF">SAMN05444410_101294</name>
</gene>
<dbReference type="InterPro" id="IPR057601">
    <property type="entry name" value="Oar-like_b-barrel"/>
</dbReference>
<evidence type="ECO:0000256" key="7">
    <source>
        <dbReference type="SAM" id="SignalP"/>
    </source>
</evidence>
<dbReference type="GO" id="GO:0015344">
    <property type="term" value="F:siderophore uptake transmembrane transporter activity"/>
    <property type="evidence" value="ECO:0007669"/>
    <property type="project" value="TreeGrafter"/>
</dbReference>
<dbReference type="Proteomes" id="UP000198711">
    <property type="component" value="Unassembled WGS sequence"/>
</dbReference>
<evidence type="ECO:0000313" key="9">
    <source>
        <dbReference type="EMBL" id="SDW12611.1"/>
    </source>
</evidence>
<evidence type="ECO:0000256" key="4">
    <source>
        <dbReference type="ARBA" id="ARBA00022692"/>
    </source>
</evidence>
<reference evidence="9 10" key="1">
    <citation type="submission" date="2016-10" db="EMBL/GenBank/DDBJ databases">
        <authorList>
            <person name="Varghese N."/>
            <person name="Submissions S."/>
        </authorList>
    </citation>
    <scope>NUCLEOTIDE SEQUENCE [LARGE SCALE GENOMIC DNA]</scope>
    <source>
        <strain evidence="9 10">DSM 25353</strain>
    </source>
</reference>
<feature type="domain" description="TonB-dependent transporter Oar-like beta-barrel" evidence="8">
    <location>
        <begin position="246"/>
        <end position="320"/>
    </location>
</feature>
<organism evidence="9 10">
    <name type="scientific">Hydrobacter penzbergensis</name>
    <dbReference type="NCBI Taxonomy" id="1235997"/>
    <lineage>
        <taxon>Bacteria</taxon>
        <taxon>Pseudomonadati</taxon>
        <taxon>Bacteroidota</taxon>
        <taxon>Chitinophagia</taxon>
        <taxon>Chitinophagales</taxon>
        <taxon>Chitinophagaceae</taxon>
        <taxon>Hydrobacter</taxon>
    </lineage>
</organism>
<dbReference type="AlphaFoldDB" id="A0A8X8IEB1"/>
<dbReference type="InterPro" id="IPR008969">
    <property type="entry name" value="CarboxyPept-like_regulatory"/>
</dbReference>
<comment type="caution">
    <text evidence="9">The sequence shown here is derived from an EMBL/GenBank/DDBJ whole genome shotgun (WGS) entry which is preliminary data.</text>
</comment>
<accession>A0A8X8IEB1</accession>
<keyword evidence="7" id="KW-0732">Signal</keyword>
<dbReference type="PANTHER" id="PTHR30069:SF46">
    <property type="entry name" value="OAR PROTEIN"/>
    <property type="match status" value="1"/>
</dbReference>
<evidence type="ECO:0000259" key="8">
    <source>
        <dbReference type="Pfam" id="PF25183"/>
    </source>
</evidence>
<dbReference type="Gene3D" id="2.170.130.10">
    <property type="entry name" value="TonB-dependent receptor, plug domain"/>
    <property type="match status" value="1"/>
</dbReference>
<dbReference type="Pfam" id="PF25183">
    <property type="entry name" value="OMP_b-brl_4"/>
    <property type="match status" value="2"/>
</dbReference>
<comment type="subcellular location">
    <subcellularLocation>
        <location evidence="1">Cell outer membrane</location>
        <topology evidence="1">Multi-pass membrane protein</topology>
    </subcellularLocation>
</comment>
<dbReference type="Gene3D" id="2.60.40.1120">
    <property type="entry name" value="Carboxypeptidase-like, regulatory domain"/>
    <property type="match status" value="1"/>
</dbReference>
<proteinExistence type="predicted"/>
<keyword evidence="10" id="KW-1185">Reference proteome</keyword>
<name>A0A8X8IEB1_9BACT</name>
<dbReference type="Gene3D" id="2.40.170.20">
    <property type="entry name" value="TonB-dependent receptor, beta-barrel domain"/>
    <property type="match status" value="1"/>
</dbReference>
<sequence>MLKKRILQCFIVLLMLCPALVNAQITTSSLGGFVNASTGDPLVGATVTITHEPTGTVYRVQSRVGGRFDVSNLNPGGPYTVEASFINFANEKKTDIYLSLGEGFKVDLVLSAKAANLGTVVVSGVRKTTESSGKGGTESVIGRDKMAGLPTVGRNIYDYLRAVPQARLIPGSEGAVTIAGQNNRYNSFYIDGAINNDVFGLSASGTNGGQTGAAPISIDAIDQFQIAISPYDASVGNFTGGGINAITKSGTNKTEGSVYYFYRNQNLAGKDPVAPKETATRFPDFQNKTYGLRVGGPLIKNKLFYFLSLEQQRDQTPQPFDITTYKGNTNTAAGIQSLVDYVKTSYGYDMGDYISTKRKLDADRIVAKIDWNINARQKLSLSYRYNKAISTTPSGSSSTSINFYNGGVYFPSTTSSFSGELKSMVGRNSSNKLLITYTSVLDQRSILGNPFPRVAITDGSGILNFGSDNSSTQNLLKQKNISLVDNFKFNVGKHVMTVGVDYEYFDDLNVFIQNTYGNYRYSSVAAFMANNAAPSSYQVGYPLTDNLLNTNTNANAKFKVAKGALYWTDELRPSENLTLNFGLRADYWKFLSNPATDQFTNDSALSKFAQYYDLKGARSGQRPNFPISFSPRFGFIYKIPEENITIRGGIGLFTGRMPLVWPGGVYNNNGLFVGGFTASGAALSQVRFRWNPNDINNSIWTANNLGISLTKGPLNLISQDFRMPKLLRTSLAVDKKLGDGWSATLEGMFSRNINEINYTNINILPPAGTSVAPGSRNVYNFESASTAARIPIRSNGTNPYDNAILVSNNDDPQKGFSYNMALTIDKKTKTGFNFNVNYAFGNSLVWNEATSSVNLSQWRFIQTVNGRNFLTRNISDFSQGHRIFAFVSKKFSYAHNAMATTVSLVYTGQSGTPFSYVYSVGSMTRDDGSGGGNDLIYIPTSGELSNMTFLPNTVGGTTYAPQQQKDALEAYIQGDPYLRNNRGQFADRNGSRLPFSNVVDLKITQDFNVKLGGRHYQLQLTWDMFNFTNFLNRDWGHNYFTSFNTFGLINFVGYKSATDLTPQYKFNPTITKPWNFNSTATPAYANRWISQVGVRFNF</sequence>